<protein>
    <submittedName>
        <fullName evidence="1">Uncharacterized protein</fullName>
    </submittedName>
</protein>
<comment type="caution">
    <text evidence="1">The sequence shown here is derived from an EMBL/GenBank/DDBJ whole genome shotgun (WGS) entry which is preliminary data.</text>
</comment>
<proteinExistence type="predicted"/>
<dbReference type="Proteomes" id="UP000805193">
    <property type="component" value="Unassembled WGS sequence"/>
</dbReference>
<organism evidence="1 2">
    <name type="scientific">Ixodes persulcatus</name>
    <name type="common">Taiga tick</name>
    <dbReference type="NCBI Taxonomy" id="34615"/>
    <lineage>
        <taxon>Eukaryota</taxon>
        <taxon>Metazoa</taxon>
        <taxon>Ecdysozoa</taxon>
        <taxon>Arthropoda</taxon>
        <taxon>Chelicerata</taxon>
        <taxon>Arachnida</taxon>
        <taxon>Acari</taxon>
        <taxon>Parasitiformes</taxon>
        <taxon>Ixodida</taxon>
        <taxon>Ixodoidea</taxon>
        <taxon>Ixodidae</taxon>
        <taxon>Ixodinae</taxon>
        <taxon>Ixodes</taxon>
    </lineage>
</organism>
<accession>A0AC60PVM0</accession>
<dbReference type="EMBL" id="JABSTQ010009946">
    <property type="protein sequence ID" value="KAG0424684.1"/>
    <property type="molecule type" value="Genomic_DNA"/>
</dbReference>
<gene>
    <name evidence="1" type="ORF">HPB47_028093</name>
</gene>
<evidence type="ECO:0000313" key="1">
    <source>
        <dbReference type="EMBL" id="KAG0424684.1"/>
    </source>
</evidence>
<sequence>MEGLKACAERATKVILEGANLEAVDSRLLHLWEAKSSMQKRLRNQKGNRNLRRRIAKLSTEIETRADKVTNQQWQDTCYGFDSQPNVPSSWNVLRHLLDPEGSKTAQRNKMSEIIRRHKGSADDLFEEIRRRYIGDMPAKDAHKVQRCE</sequence>
<reference evidence="1 2" key="1">
    <citation type="journal article" date="2020" name="Cell">
        <title>Large-Scale Comparative Analyses of Tick Genomes Elucidate Their Genetic Diversity and Vector Capacities.</title>
        <authorList>
            <consortium name="Tick Genome and Microbiome Consortium (TIGMIC)"/>
            <person name="Jia N."/>
            <person name="Wang J."/>
            <person name="Shi W."/>
            <person name="Du L."/>
            <person name="Sun Y."/>
            <person name="Zhan W."/>
            <person name="Jiang J.F."/>
            <person name="Wang Q."/>
            <person name="Zhang B."/>
            <person name="Ji P."/>
            <person name="Bell-Sakyi L."/>
            <person name="Cui X.M."/>
            <person name="Yuan T.T."/>
            <person name="Jiang B.G."/>
            <person name="Yang W.F."/>
            <person name="Lam T.T."/>
            <person name="Chang Q.C."/>
            <person name="Ding S.J."/>
            <person name="Wang X.J."/>
            <person name="Zhu J.G."/>
            <person name="Ruan X.D."/>
            <person name="Zhao L."/>
            <person name="Wei J.T."/>
            <person name="Ye R.Z."/>
            <person name="Que T.C."/>
            <person name="Du C.H."/>
            <person name="Zhou Y.H."/>
            <person name="Cheng J.X."/>
            <person name="Dai P.F."/>
            <person name="Guo W.B."/>
            <person name="Han X.H."/>
            <person name="Huang E.J."/>
            <person name="Li L.F."/>
            <person name="Wei W."/>
            <person name="Gao Y.C."/>
            <person name="Liu J.Z."/>
            <person name="Shao H.Z."/>
            <person name="Wang X."/>
            <person name="Wang C.C."/>
            <person name="Yang T.C."/>
            <person name="Huo Q.B."/>
            <person name="Li W."/>
            <person name="Chen H.Y."/>
            <person name="Chen S.E."/>
            <person name="Zhou L.G."/>
            <person name="Ni X.B."/>
            <person name="Tian J.H."/>
            <person name="Sheng Y."/>
            <person name="Liu T."/>
            <person name="Pan Y.S."/>
            <person name="Xia L.Y."/>
            <person name="Li J."/>
            <person name="Zhao F."/>
            <person name="Cao W.C."/>
        </authorList>
    </citation>
    <scope>NUCLEOTIDE SEQUENCE [LARGE SCALE GENOMIC DNA]</scope>
    <source>
        <strain evidence="1">Iper-2018</strain>
    </source>
</reference>
<keyword evidence="2" id="KW-1185">Reference proteome</keyword>
<name>A0AC60PVM0_IXOPE</name>
<evidence type="ECO:0000313" key="2">
    <source>
        <dbReference type="Proteomes" id="UP000805193"/>
    </source>
</evidence>